<keyword evidence="3" id="KW-1185">Reference proteome</keyword>
<feature type="chain" id="PRO_5040229296" description="Neuropeptide" evidence="1">
    <location>
        <begin position="22"/>
        <end position="89"/>
    </location>
</feature>
<protein>
    <recommendedName>
        <fullName evidence="4">Neuropeptide</fullName>
    </recommendedName>
</protein>
<reference evidence="2" key="1">
    <citation type="submission" date="2022-01" db="EMBL/GenBank/DDBJ databases">
        <authorList>
            <person name="King R."/>
        </authorList>
    </citation>
    <scope>NUCLEOTIDE SEQUENCE</scope>
</reference>
<dbReference type="EMBL" id="OV725078">
    <property type="protein sequence ID" value="CAH1392567.1"/>
    <property type="molecule type" value="Genomic_DNA"/>
</dbReference>
<dbReference type="OrthoDB" id="6365338at2759"/>
<keyword evidence="1" id="KW-0732">Signal</keyword>
<accession>A0A9P0H3Z4</accession>
<sequence length="89" mass="9816">MNTASVYILLVIRIILVPGSGENVGGEGREEMKAIEKEAEVAATRGPYFDTTFSKNETALVGRNAFLYCRVRNLGNRTVSQLLLFLHAN</sequence>
<dbReference type="Proteomes" id="UP001152798">
    <property type="component" value="Chromosome 2"/>
</dbReference>
<gene>
    <name evidence="2" type="ORF">NEZAVI_LOCUS3370</name>
</gene>
<evidence type="ECO:0000313" key="2">
    <source>
        <dbReference type="EMBL" id="CAH1392567.1"/>
    </source>
</evidence>
<evidence type="ECO:0000256" key="1">
    <source>
        <dbReference type="SAM" id="SignalP"/>
    </source>
</evidence>
<feature type="signal peptide" evidence="1">
    <location>
        <begin position="1"/>
        <end position="21"/>
    </location>
</feature>
<name>A0A9P0H3Z4_NEZVI</name>
<dbReference type="AlphaFoldDB" id="A0A9P0H3Z4"/>
<organism evidence="2 3">
    <name type="scientific">Nezara viridula</name>
    <name type="common">Southern green stink bug</name>
    <name type="synonym">Cimex viridulus</name>
    <dbReference type="NCBI Taxonomy" id="85310"/>
    <lineage>
        <taxon>Eukaryota</taxon>
        <taxon>Metazoa</taxon>
        <taxon>Ecdysozoa</taxon>
        <taxon>Arthropoda</taxon>
        <taxon>Hexapoda</taxon>
        <taxon>Insecta</taxon>
        <taxon>Pterygota</taxon>
        <taxon>Neoptera</taxon>
        <taxon>Paraneoptera</taxon>
        <taxon>Hemiptera</taxon>
        <taxon>Heteroptera</taxon>
        <taxon>Panheteroptera</taxon>
        <taxon>Pentatomomorpha</taxon>
        <taxon>Pentatomoidea</taxon>
        <taxon>Pentatomidae</taxon>
        <taxon>Pentatominae</taxon>
        <taxon>Nezara</taxon>
    </lineage>
</organism>
<evidence type="ECO:0008006" key="4">
    <source>
        <dbReference type="Google" id="ProtNLM"/>
    </source>
</evidence>
<proteinExistence type="predicted"/>
<evidence type="ECO:0000313" key="3">
    <source>
        <dbReference type="Proteomes" id="UP001152798"/>
    </source>
</evidence>